<proteinExistence type="predicted"/>
<evidence type="ECO:0000313" key="2">
    <source>
        <dbReference type="Proteomes" id="UP001141327"/>
    </source>
</evidence>
<comment type="caution">
    <text evidence="1">The sequence shown here is derived from an EMBL/GenBank/DDBJ whole genome shotgun (WGS) entry which is preliminary data.</text>
</comment>
<name>A0ABQ8U7X9_9EUKA</name>
<reference evidence="1" key="1">
    <citation type="journal article" date="2022" name="bioRxiv">
        <title>Genomics of Preaxostyla Flagellates Illuminates Evolutionary Transitions and the Path Towards Mitochondrial Loss.</title>
        <authorList>
            <person name="Novak L.V.F."/>
            <person name="Treitli S.C."/>
            <person name="Pyrih J."/>
            <person name="Halakuc P."/>
            <person name="Pipaliya S.V."/>
            <person name="Vacek V."/>
            <person name="Brzon O."/>
            <person name="Soukal P."/>
            <person name="Eme L."/>
            <person name="Dacks J.B."/>
            <person name="Karnkowska A."/>
            <person name="Elias M."/>
            <person name="Hampl V."/>
        </authorList>
    </citation>
    <scope>NUCLEOTIDE SEQUENCE</scope>
    <source>
        <strain evidence="1">RCP-MX</strain>
    </source>
</reference>
<organism evidence="1 2">
    <name type="scientific">Paratrimastix pyriformis</name>
    <dbReference type="NCBI Taxonomy" id="342808"/>
    <lineage>
        <taxon>Eukaryota</taxon>
        <taxon>Metamonada</taxon>
        <taxon>Preaxostyla</taxon>
        <taxon>Paratrimastigidae</taxon>
        <taxon>Paratrimastix</taxon>
    </lineage>
</organism>
<gene>
    <name evidence="1" type="ORF">PAPYR_11772</name>
</gene>
<evidence type="ECO:0000313" key="1">
    <source>
        <dbReference type="EMBL" id="KAJ4453707.1"/>
    </source>
</evidence>
<protein>
    <submittedName>
        <fullName evidence="1">Uncharacterized protein</fullName>
    </submittedName>
</protein>
<dbReference type="Proteomes" id="UP001141327">
    <property type="component" value="Unassembled WGS sequence"/>
</dbReference>
<keyword evidence="2" id="KW-1185">Reference proteome</keyword>
<accession>A0ABQ8U7X9</accession>
<dbReference type="EMBL" id="JAPMOS010000226">
    <property type="protein sequence ID" value="KAJ4453707.1"/>
    <property type="molecule type" value="Genomic_DNA"/>
</dbReference>
<sequence length="78" mass="8769">MIESRKIKSPGPVRKSTRGTCPAELEALRNEDAALDVQFQQEQAAVADLVGWKTSGHCFLTFIITRDIRNLRTMPTRP</sequence>